<feature type="region of interest" description="Disordered" evidence="1">
    <location>
        <begin position="1"/>
        <end position="45"/>
    </location>
</feature>
<dbReference type="EMBL" id="JBIMZQ010000030">
    <property type="protein sequence ID" value="KAL3662748.1"/>
    <property type="molecule type" value="Genomic_DNA"/>
</dbReference>
<reference evidence="2 3" key="1">
    <citation type="submission" date="2024-09" db="EMBL/GenBank/DDBJ databases">
        <title>Genome sequencing and assembly of Phytophthora oleae, isolate VK10A, causative agent of rot of olive drupes.</title>
        <authorList>
            <person name="Conti Taguali S."/>
            <person name="Riolo M."/>
            <person name="La Spada F."/>
            <person name="Cacciola S.O."/>
            <person name="Dionisio G."/>
        </authorList>
    </citation>
    <scope>NUCLEOTIDE SEQUENCE [LARGE SCALE GENOMIC DNA]</scope>
    <source>
        <strain evidence="2 3">VK10A</strain>
    </source>
</reference>
<gene>
    <name evidence="2" type="ORF">V7S43_012151</name>
</gene>
<sequence length="250" mass="27143">MRKVSGRIPPLLQHGKSTRTASIDEGNEDLLPDSEETAEKANPTGTYVFWQNRKLSPKKRALESVLKKKHQERLQTEKRMQDGTDSNDTDVPTTARAAVALDTPPRPKTLVSPTKRALQNMGSKMTHTSLGSAASISDSETGEKKLIETSDKVAPVVSEEFERSPSSGIESRAATEASNMAPKTLAKAEEAKPFGAYMLLSKQPPPFRPPATTDPNDSATSPRPPTAQKTKPTDAQSALLKALKKQKSKK</sequence>
<feature type="compositionally biased region" description="Basic and acidic residues" evidence="1">
    <location>
        <begin position="62"/>
        <end position="82"/>
    </location>
</feature>
<dbReference type="Proteomes" id="UP001632037">
    <property type="component" value="Unassembled WGS sequence"/>
</dbReference>
<keyword evidence="3" id="KW-1185">Reference proteome</keyword>
<comment type="caution">
    <text evidence="2">The sequence shown here is derived from an EMBL/GenBank/DDBJ whole genome shotgun (WGS) entry which is preliminary data.</text>
</comment>
<evidence type="ECO:0000313" key="2">
    <source>
        <dbReference type="EMBL" id="KAL3662748.1"/>
    </source>
</evidence>
<feature type="region of interest" description="Disordered" evidence="1">
    <location>
        <begin position="62"/>
        <end position="91"/>
    </location>
</feature>
<dbReference type="AlphaFoldDB" id="A0ABD3F7A4"/>
<feature type="compositionally biased region" description="Polar residues" evidence="1">
    <location>
        <begin position="216"/>
        <end position="234"/>
    </location>
</feature>
<accession>A0ABD3F7A4</accession>
<evidence type="ECO:0000256" key="1">
    <source>
        <dbReference type="SAM" id="MobiDB-lite"/>
    </source>
</evidence>
<feature type="compositionally biased region" description="Polar residues" evidence="1">
    <location>
        <begin position="125"/>
        <end position="139"/>
    </location>
</feature>
<feature type="compositionally biased region" description="Basic and acidic residues" evidence="1">
    <location>
        <begin position="141"/>
        <end position="151"/>
    </location>
</feature>
<feature type="compositionally biased region" description="Acidic residues" evidence="1">
    <location>
        <begin position="25"/>
        <end position="36"/>
    </location>
</feature>
<proteinExistence type="predicted"/>
<name>A0ABD3F7A4_9STRA</name>
<protein>
    <recommendedName>
        <fullName evidence="4">RxLR effector protein</fullName>
    </recommendedName>
</protein>
<feature type="region of interest" description="Disordered" evidence="1">
    <location>
        <begin position="125"/>
        <end position="250"/>
    </location>
</feature>
<evidence type="ECO:0000313" key="3">
    <source>
        <dbReference type="Proteomes" id="UP001632037"/>
    </source>
</evidence>
<evidence type="ECO:0008006" key="4">
    <source>
        <dbReference type="Google" id="ProtNLM"/>
    </source>
</evidence>
<organism evidence="2 3">
    <name type="scientific">Phytophthora oleae</name>
    <dbReference type="NCBI Taxonomy" id="2107226"/>
    <lineage>
        <taxon>Eukaryota</taxon>
        <taxon>Sar</taxon>
        <taxon>Stramenopiles</taxon>
        <taxon>Oomycota</taxon>
        <taxon>Peronosporomycetes</taxon>
        <taxon>Peronosporales</taxon>
        <taxon>Peronosporaceae</taxon>
        <taxon>Phytophthora</taxon>
    </lineage>
</organism>